<feature type="compositionally biased region" description="Pro residues" evidence="1">
    <location>
        <begin position="1409"/>
        <end position="1421"/>
    </location>
</feature>
<comment type="caution">
    <text evidence="2">The sequence shown here is derived from an EMBL/GenBank/DDBJ whole genome shotgun (WGS) entry which is preliminary data.</text>
</comment>
<proteinExistence type="predicted"/>
<organism evidence="2 3">
    <name type="scientific">Armadillidium nasatum</name>
    <dbReference type="NCBI Taxonomy" id="96803"/>
    <lineage>
        <taxon>Eukaryota</taxon>
        <taxon>Metazoa</taxon>
        <taxon>Ecdysozoa</taxon>
        <taxon>Arthropoda</taxon>
        <taxon>Crustacea</taxon>
        <taxon>Multicrustacea</taxon>
        <taxon>Malacostraca</taxon>
        <taxon>Eumalacostraca</taxon>
        <taxon>Peracarida</taxon>
        <taxon>Isopoda</taxon>
        <taxon>Oniscidea</taxon>
        <taxon>Crinocheta</taxon>
        <taxon>Armadillidiidae</taxon>
        <taxon>Armadillidium</taxon>
    </lineage>
</organism>
<feature type="compositionally biased region" description="Low complexity" evidence="1">
    <location>
        <begin position="1351"/>
        <end position="1383"/>
    </location>
</feature>
<gene>
    <name evidence="2" type="ORF">Anas_03037</name>
</gene>
<feature type="compositionally biased region" description="Polar residues" evidence="1">
    <location>
        <begin position="1237"/>
        <end position="1247"/>
    </location>
</feature>
<reference evidence="2 3" key="1">
    <citation type="journal article" date="2019" name="PLoS Biol.">
        <title>Sex chromosomes control vertical transmission of feminizing Wolbachia symbionts in an isopod.</title>
        <authorList>
            <person name="Becking T."/>
            <person name="Chebbi M.A."/>
            <person name="Giraud I."/>
            <person name="Moumen B."/>
            <person name="Laverre T."/>
            <person name="Caubet Y."/>
            <person name="Peccoud J."/>
            <person name="Gilbert C."/>
            <person name="Cordaux R."/>
        </authorList>
    </citation>
    <scope>NUCLEOTIDE SEQUENCE [LARGE SCALE GENOMIC DNA]</scope>
    <source>
        <strain evidence="2">ANa2</strain>
        <tissue evidence="2">Whole body excluding digestive tract and cuticle</tissue>
    </source>
</reference>
<name>A0A5N5TL78_9CRUS</name>
<feature type="compositionally biased region" description="Low complexity" evidence="1">
    <location>
        <begin position="856"/>
        <end position="867"/>
    </location>
</feature>
<feature type="region of interest" description="Disordered" evidence="1">
    <location>
        <begin position="1402"/>
        <end position="1476"/>
    </location>
</feature>
<feature type="region of interest" description="Disordered" evidence="1">
    <location>
        <begin position="899"/>
        <end position="921"/>
    </location>
</feature>
<accession>A0A5N5TL78</accession>
<feature type="region of interest" description="Disordered" evidence="1">
    <location>
        <begin position="1317"/>
        <end position="1383"/>
    </location>
</feature>
<feature type="compositionally biased region" description="Basic and acidic residues" evidence="1">
    <location>
        <begin position="836"/>
        <end position="845"/>
    </location>
</feature>
<feature type="compositionally biased region" description="Polar residues" evidence="1">
    <location>
        <begin position="1327"/>
        <end position="1341"/>
    </location>
</feature>
<feature type="compositionally biased region" description="Polar residues" evidence="1">
    <location>
        <begin position="1271"/>
        <end position="1280"/>
    </location>
</feature>
<feature type="region of interest" description="Disordered" evidence="1">
    <location>
        <begin position="121"/>
        <end position="142"/>
    </location>
</feature>
<feature type="compositionally biased region" description="Polar residues" evidence="1">
    <location>
        <begin position="1437"/>
        <end position="1452"/>
    </location>
</feature>
<feature type="region of interest" description="Disordered" evidence="1">
    <location>
        <begin position="188"/>
        <end position="289"/>
    </location>
</feature>
<dbReference type="EMBL" id="SEYY01000588">
    <property type="protein sequence ID" value="KAB7506920.1"/>
    <property type="molecule type" value="Genomic_DNA"/>
</dbReference>
<feature type="compositionally biased region" description="Basic and acidic residues" evidence="1">
    <location>
        <begin position="199"/>
        <end position="230"/>
    </location>
</feature>
<feature type="compositionally biased region" description="Polar residues" evidence="1">
    <location>
        <begin position="685"/>
        <end position="702"/>
    </location>
</feature>
<feature type="region of interest" description="Disordered" evidence="1">
    <location>
        <begin position="938"/>
        <end position="958"/>
    </location>
</feature>
<dbReference type="Proteomes" id="UP000326759">
    <property type="component" value="Unassembled WGS sequence"/>
</dbReference>
<evidence type="ECO:0000256" key="1">
    <source>
        <dbReference type="SAM" id="MobiDB-lite"/>
    </source>
</evidence>
<evidence type="ECO:0000313" key="2">
    <source>
        <dbReference type="EMBL" id="KAB7506920.1"/>
    </source>
</evidence>
<feature type="compositionally biased region" description="Low complexity" evidence="1">
    <location>
        <begin position="127"/>
        <end position="136"/>
    </location>
</feature>
<feature type="compositionally biased region" description="Polar residues" evidence="1">
    <location>
        <begin position="250"/>
        <end position="270"/>
    </location>
</feature>
<feature type="compositionally biased region" description="Low complexity" evidence="1">
    <location>
        <begin position="35"/>
        <end position="52"/>
    </location>
</feature>
<sequence>MCYFLPKLADDFYIVYSDLDIGISHPDLYDLDNCSSSSDTMPSTSPYSSTSTFGEKKRTAPSKANAVPSPPRRLSSKWHPSLLKSNQIRKSQQSVVRSTSAERVRETRALYSSWHREMVAKSRERIASPPSRSSSSLDIKKKKDIENTRKNFLLDRRAVSESRFTLQDKQTKESTYSKRFRSATAEIKKTENTQAKRSVSKEIKDVLKKDTGTTKGKDTTSSKLSNHIEKPPPSSRRYYSSLERPPKPSTGKTEVSRSAGTSPSRSMDSQRWSHHREGRGGLAKHTVSSLSKIKCQQPFLANVKPRSHSADEGGKTIRHANCLASKSAAALPPKKSSTTKREVTHHLDKTAVKSKEPKRSLEPSESFDTTHSNETGYCSMLDLSPSPIADQKTSQVPSPTRKEGKYDIGKNSNIDSSDRTIPHAATLPRRYEPRAHSAPAPGLRTRSSAFFYERLEKWQTLTKESVDRPPSRTSTRSNSPLRSLELVKKVSSSFKNIPTEVDTIEVPFIRCRSLETLCPSPHSHPKQYREYILELKNAVMKSPRISQLRQLFDSLEKIHKLERSVSTAEISSYEKRKCDVIDFEAWKNLRDSEKKALEYHILVKQLDDAKKEREFLYNVSPSRKWSGDCRLRGKEKYVSELKNTFDTLAKDETHQSVSRRGKYESEKDTYRGLWRGSSVRDLTKNIGSGNRGQTKRGSSLSLTREDSAFRPKGLWTSLSLEQINALREQLTEIYGSMQSIRSWRQKREKLRQKDSLSKTEKVSYINAGDASTSFKEASKAIRDTVSNIHQRPVSINTLETNIVRDSKDTSLKSTNKLEEQRKRLSKQLSIELQEKVAEQRSHQEKAYLSPPERPHSISPESLSRSSPRTCYSLDVSDSSEPTSLTSNLGDQFLLVVRKPKRSNSLPNGHTSDGESSDSDASIKTVIHKDVAGKVKFFEKKARKSSRSSDRQSFKGSCLSIDPSEVPHYATLPLRHKKSQQKTDILKSDYLPVRSASTVTLNYNPSIYDSQPKIYQETVRIDSSRENSIDTSYSRSYLLHVKTGDVDKLKERYERTEAKRSKSLPDIKNSISSRITPTDRTVVRGQEIGDVKYTRAKYEVPRKMPSSERWQLPKDEYLPKSKLANTFYSLSSRSPYFNEPQTIERISRRESVEKSPLRRIHTGVVEQVIDKFEGAKPDSVSIVGEMFTSAPSIPELMRLSPLVPPRPPLPNIPPKKPLRSASYSPRRLPKIPSPSRPIKTSTPYTSPPQRLDRSLSFNYPKTERHFSPPPQTKSFPPTSTTYDVTAHIPKFRYTPVDSYGASKWTQSLERPSRLLRLMSDKREPLPKRTQSFSPPPRTSSNLKYGVSRSISPPQQQHPPQRQHPQQQQQQQHHQYQQEQSQQQQHQPYVYGYGKHLVPPYPRRYSHAFYPPQPPPIPSPPSHYYPTQPTEKAQYRDLSPQSRYSLSSVSSTHSARARMRSPPRIKSPPPYSSSKETLERAQNAFREMKNIISTYIPPPNKVVEAISKYERPISLPSESYYKTYPSRGTQNLKSSYEAQRQNPKLSTVGYYGTIPPRNTNLSRETSSKSVTFKAFAALKASSTINVFYTY</sequence>
<feature type="region of interest" description="Disordered" evidence="1">
    <location>
        <begin position="1204"/>
        <end position="1280"/>
    </location>
</feature>
<feature type="compositionally biased region" description="Low complexity" evidence="1">
    <location>
        <begin position="324"/>
        <end position="336"/>
    </location>
</feature>
<protein>
    <submittedName>
        <fullName evidence="2">Uncharacterized protein</fullName>
    </submittedName>
</protein>
<feature type="region of interest" description="Disordered" evidence="1">
    <location>
        <begin position="681"/>
        <end position="704"/>
    </location>
</feature>
<feature type="compositionally biased region" description="Polar residues" evidence="1">
    <location>
        <begin position="366"/>
        <end position="376"/>
    </location>
</feature>
<feature type="compositionally biased region" description="Pro residues" evidence="1">
    <location>
        <begin position="1204"/>
        <end position="1214"/>
    </location>
</feature>
<dbReference type="OrthoDB" id="19092at2759"/>
<feature type="compositionally biased region" description="Polar residues" evidence="1">
    <location>
        <begin position="875"/>
        <end position="884"/>
    </location>
</feature>
<feature type="region of interest" description="Disordered" evidence="1">
    <location>
        <begin position="836"/>
        <end position="884"/>
    </location>
</feature>
<keyword evidence="3" id="KW-1185">Reference proteome</keyword>
<feature type="region of interest" description="Disordered" evidence="1">
    <location>
        <begin position="35"/>
        <end position="101"/>
    </location>
</feature>
<evidence type="ECO:0000313" key="3">
    <source>
        <dbReference type="Proteomes" id="UP000326759"/>
    </source>
</evidence>
<feature type="region of interest" description="Disordered" evidence="1">
    <location>
        <begin position="324"/>
        <end position="422"/>
    </location>
</feature>
<feature type="compositionally biased region" description="Polar residues" evidence="1">
    <location>
        <begin position="83"/>
        <end position="99"/>
    </location>
</feature>
<feature type="compositionally biased region" description="Basic and acidic residues" evidence="1">
    <location>
        <begin position="339"/>
        <end position="362"/>
    </location>
</feature>